<gene>
    <name evidence="3" type="ORF">EV664_105181</name>
</gene>
<reference evidence="3 4" key="1">
    <citation type="submission" date="2019-03" db="EMBL/GenBank/DDBJ databases">
        <title>Genomic Encyclopedia of Type Strains, Phase IV (KMG-IV): sequencing the most valuable type-strain genomes for metagenomic binning, comparative biology and taxonomic classification.</title>
        <authorList>
            <person name="Goeker M."/>
        </authorList>
    </citation>
    <scope>NUCLEOTIDE SEQUENCE [LARGE SCALE GENOMIC DNA]</scope>
    <source>
        <strain evidence="3 4">DSM 25059</strain>
    </source>
</reference>
<name>A0A4R6FN63_9SPHN</name>
<keyword evidence="4" id="KW-1185">Reference proteome</keyword>
<comment type="caution">
    <text evidence="3">The sequence shown here is derived from an EMBL/GenBank/DDBJ whole genome shotgun (WGS) entry which is preliminary data.</text>
</comment>
<evidence type="ECO:0000313" key="3">
    <source>
        <dbReference type="EMBL" id="TDN82983.1"/>
    </source>
</evidence>
<dbReference type="Gene3D" id="3.30.420.280">
    <property type="match status" value="1"/>
</dbReference>
<dbReference type="Gene3D" id="3.40.50.300">
    <property type="entry name" value="P-loop containing nucleotide triphosphate hydrolases"/>
    <property type="match status" value="1"/>
</dbReference>
<feature type="region of interest" description="Disordered" evidence="1">
    <location>
        <begin position="590"/>
        <end position="623"/>
    </location>
</feature>
<feature type="signal peptide" evidence="2">
    <location>
        <begin position="1"/>
        <end position="21"/>
    </location>
</feature>
<dbReference type="AlphaFoldDB" id="A0A4R6FN63"/>
<evidence type="ECO:0008006" key="5">
    <source>
        <dbReference type="Google" id="ProtNLM"/>
    </source>
</evidence>
<evidence type="ECO:0000256" key="2">
    <source>
        <dbReference type="SAM" id="SignalP"/>
    </source>
</evidence>
<dbReference type="InterPro" id="IPR027417">
    <property type="entry name" value="P-loop_NTPase"/>
</dbReference>
<dbReference type="Proteomes" id="UP000295493">
    <property type="component" value="Unassembled WGS sequence"/>
</dbReference>
<protein>
    <recommendedName>
        <fullName evidence="5">Terminase family protein</fullName>
    </recommendedName>
</protein>
<evidence type="ECO:0000256" key="1">
    <source>
        <dbReference type="SAM" id="MobiDB-lite"/>
    </source>
</evidence>
<proteinExistence type="predicted"/>
<sequence length="623" mass="69851">MVMTMQVKRVLTNALAMLAAASTITLPLLDACAEAIVEAKPLRSANELTVEQHRQVKEADRIIEKLALFDLEKVAADAKPRYANLIAASRGLTMGFVGPVAHKFRTDRSAVSVIMGPYGSAKTTTCFQKILNSAMWQPKGPDGVRRARWAVVRDTWAHLEKNVLADWFMWFPKTKENWNETKKIHKISIAIPLKGGKVDHLEIEMLFVAVGDQSAEELFKGLQLTGLWLNEMDTLHRDVFKFGFPRVGRYRPPGTPLGGWSGMIGDMNAPAEDNWTYDFCVNRNIGVSDAQMEVFRREFGENFRIRFHRQPGGTEAGAENLRNLPPGYYQRMMIGMSEGDKRRFIDNKFGAVRDGNPVYSQYNDERHCVADMPADPNLPIHVGLDGGNTPAAVFGQKTLRGQIRIIDECVVYQPGNDQVLQGLGAKEFGQVVGKYWNEHYAGFQLGAVNWADPSAWFGDSDANAEDRAWIIKFVAGFNEAAIGVKMKMKPAPVKRNLIGPRLEAVRDVLRNVNDDAPAYVISDRCKVLREGFNRGYVVTRVQYSTGGGRWKDEPLKNDFSHVHDANQYLVLGLTKYDGWEDADKRLRDRHNAARRRGKVDFGNSPFAPRAANDNAPVRRQIAA</sequence>
<dbReference type="EMBL" id="SNWD01000005">
    <property type="protein sequence ID" value="TDN82983.1"/>
    <property type="molecule type" value="Genomic_DNA"/>
</dbReference>
<accession>A0A4R6FN63</accession>
<keyword evidence="2" id="KW-0732">Signal</keyword>
<organism evidence="3 4">
    <name type="scientific">Stakelama pacifica</name>
    <dbReference type="NCBI Taxonomy" id="517720"/>
    <lineage>
        <taxon>Bacteria</taxon>
        <taxon>Pseudomonadati</taxon>
        <taxon>Pseudomonadota</taxon>
        <taxon>Alphaproteobacteria</taxon>
        <taxon>Sphingomonadales</taxon>
        <taxon>Sphingomonadaceae</taxon>
        <taxon>Stakelama</taxon>
    </lineage>
</organism>
<evidence type="ECO:0000313" key="4">
    <source>
        <dbReference type="Proteomes" id="UP000295493"/>
    </source>
</evidence>
<feature type="chain" id="PRO_5020204352" description="Terminase family protein" evidence="2">
    <location>
        <begin position="22"/>
        <end position="623"/>
    </location>
</feature>